<evidence type="ECO:0000256" key="2">
    <source>
        <dbReference type="ARBA" id="ARBA00010095"/>
    </source>
</evidence>
<keyword evidence="5 6" id="KW-0472">Membrane</keyword>
<keyword evidence="4 6" id="KW-1133">Transmembrane helix</keyword>
<evidence type="ECO:0000256" key="3">
    <source>
        <dbReference type="ARBA" id="ARBA00022692"/>
    </source>
</evidence>
<organism evidence="7 8">
    <name type="scientific">Amblyomma americanum</name>
    <name type="common">Lone star tick</name>
    <dbReference type="NCBI Taxonomy" id="6943"/>
    <lineage>
        <taxon>Eukaryota</taxon>
        <taxon>Metazoa</taxon>
        <taxon>Ecdysozoa</taxon>
        <taxon>Arthropoda</taxon>
        <taxon>Chelicerata</taxon>
        <taxon>Arachnida</taxon>
        <taxon>Acari</taxon>
        <taxon>Parasitiformes</taxon>
        <taxon>Ixodida</taxon>
        <taxon>Ixodoidea</taxon>
        <taxon>Ixodidae</taxon>
        <taxon>Amblyomminae</taxon>
        <taxon>Amblyomma</taxon>
    </lineage>
</organism>
<evidence type="ECO:0000256" key="5">
    <source>
        <dbReference type="ARBA" id="ARBA00023136"/>
    </source>
</evidence>
<comment type="similarity">
    <text evidence="2">Belongs to the cornichon family.</text>
</comment>
<dbReference type="SMART" id="SM01398">
    <property type="entry name" value="Cornichon"/>
    <property type="match status" value="1"/>
</dbReference>
<evidence type="ECO:0000256" key="6">
    <source>
        <dbReference type="SAM" id="Phobius"/>
    </source>
</evidence>
<dbReference type="Pfam" id="PF03311">
    <property type="entry name" value="Cornichon"/>
    <property type="match status" value="1"/>
</dbReference>
<evidence type="ECO:0000256" key="4">
    <source>
        <dbReference type="ARBA" id="ARBA00022989"/>
    </source>
</evidence>
<evidence type="ECO:0000256" key="1">
    <source>
        <dbReference type="ARBA" id="ARBA00004141"/>
    </source>
</evidence>
<dbReference type="Proteomes" id="UP001321473">
    <property type="component" value="Unassembled WGS sequence"/>
</dbReference>
<dbReference type="EMBL" id="JARKHS020007226">
    <property type="protein sequence ID" value="KAK8781898.1"/>
    <property type="molecule type" value="Genomic_DNA"/>
</dbReference>
<proteinExistence type="inferred from homology"/>
<feature type="transmembrane region" description="Helical" evidence="6">
    <location>
        <begin position="39"/>
        <end position="67"/>
    </location>
</feature>
<name>A0AAQ4F5D9_AMBAM</name>
<comment type="subcellular location">
    <subcellularLocation>
        <location evidence="1">Membrane</location>
        <topology evidence="1">Multi-pass membrane protein</topology>
    </subcellularLocation>
</comment>
<dbReference type="GO" id="GO:0016020">
    <property type="term" value="C:membrane"/>
    <property type="evidence" value="ECO:0007669"/>
    <property type="project" value="UniProtKB-SubCell"/>
</dbReference>
<protein>
    <submittedName>
        <fullName evidence="7">Uncharacterized protein</fullName>
    </submittedName>
</protein>
<evidence type="ECO:0000313" key="7">
    <source>
        <dbReference type="EMBL" id="KAK8781898.1"/>
    </source>
</evidence>
<dbReference type="AlphaFoldDB" id="A0AAQ4F5D9"/>
<reference evidence="7 8" key="1">
    <citation type="journal article" date="2023" name="Arcadia Sci">
        <title>De novo assembly of a long-read Amblyomma americanum tick genome.</title>
        <authorList>
            <person name="Chou S."/>
            <person name="Poskanzer K.E."/>
            <person name="Rollins M."/>
            <person name="Thuy-Boun P.S."/>
        </authorList>
    </citation>
    <scope>NUCLEOTIDE SEQUENCE [LARGE SCALE GENOMIC DNA]</scope>
    <source>
        <strain evidence="7">F_SG_1</strain>
        <tissue evidence="7">Salivary glands</tissue>
    </source>
</reference>
<dbReference type="GO" id="GO:0016192">
    <property type="term" value="P:vesicle-mediated transport"/>
    <property type="evidence" value="ECO:0007669"/>
    <property type="project" value="InterPro"/>
</dbReference>
<keyword evidence="3 6" id="KW-0812">Transmembrane</keyword>
<comment type="caution">
    <text evidence="7">The sequence shown here is derived from an EMBL/GenBank/DDBJ whole genome shotgun (WGS) entry which is preliminary data.</text>
</comment>
<keyword evidence="8" id="KW-1185">Reference proteome</keyword>
<gene>
    <name evidence="7" type="ORF">V5799_016762</name>
</gene>
<sequence>MRFCSLTGIMVIAFDELKNNYKNPIEQCDSLNPLVLPEYLVHIFFNVLFLLSGELFTLVLNLPLLIYHINR</sequence>
<evidence type="ECO:0000313" key="8">
    <source>
        <dbReference type="Proteomes" id="UP001321473"/>
    </source>
</evidence>
<accession>A0AAQ4F5D9</accession>
<dbReference type="PANTHER" id="PTHR12290">
    <property type="entry name" value="CORNICHON-RELATED"/>
    <property type="match status" value="1"/>
</dbReference>
<dbReference type="InterPro" id="IPR003377">
    <property type="entry name" value="Cornichon"/>
</dbReference>